<name>A0ABD2NK01_9CUCU</name>
<evidence type="ECO:0008006" key="6">
    <source>
        <dbReference type="Google" id="ProtNLM"/>
    </source>
</evidence>
<proteinExistence type="predicted"/>
<keyword evidence="5" id="KW-1185">Reference proteome</keyword>
<dbReference type="Pfam" id="PF01757">
    <property type="entry name" value="Acyl_transf_3"/>
    <property type="match status" value="1"/>
</dbReference>
<evidence type="ECO:0000313" key="4">
    <source>
        <dbReference type="EMBL" id="KAL3279091.1"/>
    </source>
</evidence>
<feature type="transmembrane region" description="Helical" evidence="1">
    <location>
        <begin position="340"/>
        <end position="361"/>
    </location>
</feature>
<accession>A0ABD2NK01</accession>
<gene>
    <name evidence="4" type="ORF">HHI36_016605</name>
</gene>
<feature type="transmembrane region" description="Helical" evidence="1">
    <location>
        <begin position="475"/>
        <end position="492"/>
    </location>
</feature>
<evidence type="ECO:0000259" key="2">
    <source>
        <dbReference type="Pfam" id="PF01757"/>
    </source>
</evidence>
<dbReference type="InterPro" id="IPR006621">
    <property type="entry name" value="Nose-resist-to-fluoxetine_N"/>
</dbReference>
<feature type="transmembrane region" description="Helical" evidence="1">
    <location>
        <begin position="250"/>
        <end position="267"/>
    </location>
</feature>
<feature type="transmembrane region" description="Helical" evidence="1">
    <location>
        <begin position="295"/>
        <end position="313"/>
    </location>
</feature>
<feature type="transmembrane region" description="Helical" evidence="1">
    <location>
        <begin position="433"/>
        <end position="455"/>
    </location>
</feature>
<protein>
    <recommendedName>
        <fullName evidence="6">Nose resistant to fluoxetine protein 6</fullName>
    </recommendedName>
</protein>
<dbReference type="Proteomes" id="UP001516400">
    <property type="component" value="Unassembled WGS sequence"/>
</dbReference>
<feature type="domain" description="Acyltransferase 3" evidence="2">
    <location>
        <begin position="248"/>
        <end position="624"/>
    </location>
</feature>
<dbReference type="Pfam" id="PF20146">
    <property type="entry name" value="NRF"/>
    <property type="match status" value="1"/>
</dbReference>
<organism evidence="4 5">
    <name type="scientific">Cryptolaemus montrouzieri</name>
    <dbReference type="NCBI Taxonomy" id="559131"/>
    <lineage>
        <taxon>Eukaryota</taxon>
        <taxon>Metazoa</taxon>
        <taxon>Ecdysozoa</taxon>
        <taxon>Arthropoda</taxon>
        <taxon>Hexapoda</taxon>
        <taxon>Insecta</taxon>
        <taxon>Pterygota</taxon>
        <taxon>Neoptera</taxon>
        <taxon>Endopterygota</taxon>
        <taxon>Coleoptera</taxon>
        <taxon>Polyphaga</taxon>
        <taxon>Cucujiformia</taxon>
        <taxon>Coccinelloidea</taxon>
        <taxon>Coccinellidae</taxon>
        <taxon>Scymninae</taxon>
        <taxon>Scymnini</taxon>
        <taxon>Cryptolaemus</taxon>
    </lineage>
</organism>
<feature type="transmembrane region" description="Helical" evidence="1">
    <location>
        <begin position="573"/>
        <end position="594"/>
    </location>
</feature>
<dbReference type="EMBL" id="JABFTP020000124">
    <property type="protein sequence ID" value="KAL3279091.1"/>
    <property type="molecule type" value="Genomic_DNA"/>
</dbReference>
<dbReference type="InterPro" id="IPR052728">
    <property type="entry name" value="O2_lipid_transport_reg"/>
</dbReference>
<reference evidence="4 5" key="1">
    <citation type="journal article" date="2021" name="BMC Biol.">
        <title>Horizontally acquired antibacterial genes associated with adaptive radiation of ladybird beetles.</title>
        <authorList>
            <person name="Li H.S."/>
            <person name="Tang X.F."/>
            <person name="Huang Y.H."/>
            <person name="Xu Z.Y."/>
            <person name="Chen M.L."/>
            <person name="Du X.Y."/>
            <person name="Qiu B.Y."/>
            <person name="Chen P.T."/>
            <person name="Zhang W."/>
            <person name="Slipinski A."/>
            <person name="Escalona H.E."/>
            <person name="Waterhouse R.M."/>
            <person name="Zwick A."/>
            <person name="Pang H."/>
        </authorList>
    </citation>
    <scope>NUCLEOTIDE SEQUENCE [LARGE SCALE GENOMIC DNA]</scope>
    <source>
        <strain evidence="4">SYSU2018</strain>
    </source>
</reference>
<keyword evidence="1" id="KW-0812">Transmembrane</keyword>
<feature type="domain" description="Nose resistant-to-fluoxetine protein N-terminal" evidence="3">
    <location>
        <begin position="14"/>
        <end position="111"/>
    </location>
</feature>
<keyword evidence="1" id="KW-0472">Membrane</keyword>
<evidence type="ECO:0000259" key="3">
    <source>
        <dbReference type="Pfam" id="PF20146"/>
    </source>
</evidence>
<feature type="transmembrane region" description="Helical" evidence="1">
    <location>
        <begin position="153"/>
        <end position="172"/>
    </location>
</feature>
<evidence type="ECO:0000256" key="1">
    <source>
        <dbReference type="SAM" id="Phobius"/>
    </source>
</evidence>
<feature type="transmembrane region" description="Helical" evidence="1">
    <location>
        <begin position="542"/>
        <end position="561"/>
    </location>
</feature>
<sequence length="659" mass="75642">MNRLRPSGLHYIPIDASGQPETSFLYGNNLWIGSHTHCSDISNEKPLEINHEKVTHSTTDFDFPPYAMKFVKVFLKHNSTLQLHVRLPLDFTIQLGLCVPRSCSNHDIFQLIELYLTGKYLNFQQIYNIDLKVERVKTIEESAMFMLSLPKTMILLIIFGITALLSIAGTTHDVKKHHRDKKFASVFPQHMIGNINGKSGGVELVRIPQDPIEKEGSLLWEILKCFSVYSNVKALVNTNIGEGSVRCVHGIKFFGMLWVILIHSLYFKADFTSDPPYAFRISETFLLQIMTNSTYSVDTYLFLSGFLIAYLFYKSKKLNEQNVNYSRKISEFLIMCFHRFVRLTPAYFIVILLCDVVFTYIRRTSSLEISENLDELCSKYWWRNVLYLNNLFPRSEMCLSWSWYLSLDTQCFMIAAFLLIVSTFAFKAASFTLLFMILGSVMVTTYKSYSIGYIPTMDEQLARLDDIYDLPWNRIGPYLVGMATAYLLVVKLKFQLSLGKVTKAILWTVFPLLNLWILFTLYTRQLSVEFSAIYMGVSRTLWGIGIAWTLTACSTGNAEMINKFLSYPGWIPLSRLTYCAYLLNPLVTTTYAITENAYGSSTFGGYFSAMGIATITFLYSFFISIFFESPFILLTKILMRRLLKSDSTKEIAKLPNNSK</sequence>
<dbReference type="PANTHER" id="PTHR11161:SF72">
    <property type="entry name" value="FI21449P1"/>
    <property type="match status" value="1"/>
</dbReference>
<evidence type="ECO:0000313" key="5">
    <source>
        <dbReference type="Proteomes" id="UP001516400"/>
    </source>
</evidence>
<keyword evidence="1" id="KW-1133">Transmembrane helix</keyword>
<dbReference type="PANTHER" id="PTHR11161">
    <property type="entry name" value="O-ACYLTRANSFERASE"/>
    <property type="match status" value="1"/>
</dbReference>
<feature type="transmembrane region" description="Helical" evidence="1">
    <location>
        <begin position="401"/>
        <end position="426"/>
    </location>
</feature>
<feature type="transmembrane region" description="Helical" evidence="1">
    <location>
        <begin position="504"/>
        <end position="522"/>
    </location>
</feature>
<dbReference type="InterPro" id="IPR002656">
    <property type="entry name" value="Acyl_transf_3_dom"/>
</dbReference>
<comment type="caution">
    <text evidence="4">The sequence shown here is derived from an EMBL/GenBank/DDBJ whole genome shotgun (WGS) entry which is preliminary data.</text>
</comment>
<feature type="transmembrane region" description="Helical" evidence="1">
    <location>
        <begin position="606"/>
        <end position="634"/>
    </location>
</feature>
<dbReference type="AlphaFoldDB" id="A0ABD2NK01"/>